<comment type="subcellular location">
    <subcellularLocation>
        <location evidence="1">Cell membrane</location>
        <topology evidence="1">Multi-pass membrane protein</topology>
    </subcellularLocation>
</comment>
<name>A0A2S5IU96_9MICC</name>
<feature type="transmembrane region" description="Helical" evidence="7">
    <location>
        <begin position="32"/>
        <end position="50"/>
    </location>
</feature>
<evidence type="ECO:0000256" key="2">
    <source>
        <dbReference type="ARBA" id="ARBA00008835"/>
    </source>
</evidence>
<dbReference type="PANTHER" id="PTHR30161:SF1">
    <property type="entry name" value="FLAGELLAR BIOSYNTHESIS PROTEIN FLHA-RELATED"/>
    <property type="match status" value="1"/>
</dbReference>
<dbReference type="PROSITE" id="PS00994">
    <property type="entry name" value="FHIPEP"/>
    <property type="match status" value="1"/>
</dbReference>
<dbReference type="InterPro" id="IPR042194">
    <property type="entry name" value="FHIPEP_1"/>
</dbReference>
<keyword evidence="3" id="KW-1003">Cell membrane</keyword>
<dbReference type="Gene3D" id="1.10.8.540">
    <property type="entry name" value="FHIPEP family, domain 3"/>
    <property type="match status" value="1"/>
</dbReference>
<comment type="caution">
    <text evidence="8">The sequence shown here is derived from an EMBL/GenBank/DDBJ whole genome shotgun (WGS) entry which is preliminary data.</text>
</comment>
<dbReference type="GO" id="GO:0005886">
    <property type="term" value="C:plasma membrane"/>
    <property type="evidence" value="ECO:0007669"/>
    <property type="project" value="UniProtKB-SubCell"/>
</dbReference>
<dbReference type="Pfam" id="PF00771">
    <property type="entry name" value="FHIPEP"/>
    <property type="match status" value="1"/>
</dbReference>
<dbReference type="Gene3D" id="3.40.50.12790">
    <property type="entry name" value="FHIPEP family, domain 4"/>
    <property type="match status" value="1"/>
</dbReference>
<proteinExistence type="inferred from homology"/>
<feature type="transmembrane region" description="Helical" evidence="7">
    <location>
        <begin position="57"/>
        <end position="74"/>
    </location>
</feature>
<gene>
    <name evidence="8" type="primary">flhA</name>
    <name evidence="8" type="ORF">C4K88_14140</name>
</gene>
<evidence type="ECO:0000313" key="8">
    <source>
        <dbReference type="EMBL" id="PPB48121.1"/>
    </source>
</evidence>
<dbReference type="InterPro" id="IPR025505">
    <property type="entry name" value="FHIPEP_CS"/>
</dbReference>
<evidence type="ECO:0000256" key="7">
    <source>
        <dbReference type="SAM" id="Phobius"/>
    </source>
</evidence>
<sequence length="682" mass="71254">MRSSAPKFLVPVGVVGIILLLVVPVPSVLLDLLIIVNILLALVILLNTMFVRKPLDFSVFPSLLLVATLFRLGLNVASTRLVLGEGYAGEVIAAFGHVAVGGSIIIGAVVFLILVVIQFVVVTKGAERVAEVGARFTLDAMPGKQMAIDADLNAGLITDTQARERRAEVSAEADFYGAMDGASKFVKGDAIAGIIIIIINLVGGIAIGMLQDGLPISEALTTYGLLTIGDGLVTQIPALLMAVSTGMIVTRSNAEADMGSTAAQQLGQSQNALRIAGAAAVVMALIPGMPKLPFIVVGAGLIVIAQRIRKSEADAMTAASALEAEAARPSADNTDDLLEQMRVHSLEVLLAPDLVDVVTGAPDDLLGRVRALRRKIAMELGVVVPPVRTRDSVELPPATYVIKIAGVEAGRGEAPRGKVLALGDHLTHLPGTAVVEPVFGLAGKWVPAELRHNAELAGATVIDRVSVLVTHLSSVITANAARLLSREDVRVLTDGVRQVNPSAVEELVPGLLSLAEVQRVLQGLLSEQVPINDLARIYEALTLKAKASSEPEGLVEAARLALGPAVTQQYLDGTLLRVIMIDPLLEQSMLEGLRPSDQGTQIMLDPARTDAVLTSVRSTVADVEAGGNSAVLVCAPALRPALRRLVGPQAANLPVLSYQEVTSANVAIETVGVVRATAVISS</sequence>
<dbReference type="PIRSF" id="PIRSF005419">
    <property type="entry name" value="FlhA"/>
    <property type="match status" value="1"/>
</dbReference>
<dbReference type="AlphaFoldDB" id="A0A2S5IU96"/>
<keyword evidence="9" id="KW-1185">Reference proteome</keyword>
<evidence type="ECO:0000256" key="4">
    <source>
        <dbReference type="ARBA" id="ARBA00022692"/>
    </source>
</evidence>
<dbReference type="OrthoDB" id="9759185at2"/>
<evidence type="ECO:0000256" key="3">
    <source>
        <dbReference type="ARBA" id="ARBA00022475"/>
    </source>
</evidence>
<dbReference type="PANTHER" id="PTHR30161">
    <property type="entry name" value="FLAGELLAR EXPORT PROTEIN, MEMBRANE FLHA SUBUNIT-RELATED"/>
    <property type="match status" value="1"/>
</dbReference>
<feature type="transmembrane region" description="Helical" evidence="7">
    <location>
        <begin position="190"/>
        <end position="211"/>
    </location>
</feature>
<accession>A0A2S5IU96</accession>
<keyword evidence="5 7" id="KW-1133">Transmembrane helix</keyword>
<dbReference type="Proteomes" id="UP000239297">
    <property type="component" value="Unassembled WGS sequence"/>
</dbReference>
<dbReference type="PRINTS" id="PR00949">
    <property type="entry name" value="TYPE3IMAPROT"/>
</dbReference>
<evidence type="ECO:0000256" key="1">
    <source>
        <dbReference type="ARBA" id="ARBA00004651"/>
    </source>
</evidence>
<reference evidence="8 9" key="1">
    <citation type="journal article" date="2014" name="Int. J. Syst. Evol. Microbiol.">
        <title>Arthrobacter pityocampae sp. nov., isolated from Thaumetopoea pityocampa (Lep., Thaumetopoeidae).</title>
        <authorList>
            <person name="Ince I.A."/>
            <person name="Demirbag Z."/>
            <person name="Kati H."/>
        </authorList>
    </citation>
    <scope>NUCLEOTIDE SEQUENCE [LARGE SCALE GENOMIC DNA]</scope>
    <source>
        <strain evidence="8 9">Tp2</strain>
    </source>
</reference>
<dbReference type="EMBL" id="PRKW01000006">
    <property type="protein sequence ID" value="PPB48121.1"/>
    <property type="molecule type" value="Genomic_DNA"/>
</dbReference>
<feature type="transmembrane region" description="Helical" evidence="7">
    <location>
        <begin position="7"/>
        <end position="26"/>
    </location>
</feature>
<evidence type="ECO:0000256" key="5">
    <source>
        <dbReference type="ARBA" id="ARBA00022989"/>
    </source>
</evidence>
<dbReference type="RefSeq" id="WP_104122288.1">
    <property type="nucleotide sequence ID" value="NZ_PRKW01000006.1"/>
</dbReference>
<feature type="transmembrane region" description="Helical" evidence="7">
    <location>
        <begin position="94"/>
        <end position="121"/>
    </location>
</feature>
<feature type="transmembrane region" description="Helical" evidence="7">
    <location>
        <begin position="231"/>
        <end position="250"/>
    </location>
</feature>
<comment type="similarity">
    <text evidence="2">Belongs to the FHIPEP (flagella/HR/invasion proteins export pore) family.</text>
</comment>
<dbReference type="InterPro" id="IPR042193">
    <property type="entry name" value="FHIPEP_3"/>
</dbReference>
<evidence type="ECO:0000313" key="9">
    <source>
        <dbReference type="Proteomes" id="UP000239297"/>
    </source>
</evidence>
<organism evidence="8 9">
    <name type="scientific">Arthrobacter pityocampae</name>
    <dbReference type="NCBI Taxonomy" id="547334"/>
    <lineage>
        <taxon>Bacteria</taxon>
        <taxon>Bacillati</taxon>
        <taxon>Actinomycetota</taxon>
        <taxon>Actinomycetes</taxon>
        <taxon>Micrococcales</taxon>
        <taxon>Micrococcaceae</taxon>
        <taxon>Arthrobacter</taxon>
    </lineage>
</organism>
<evidence type="ECO:0000256" key="6">
    <source>
        <dbReference type="ARBA" id="ARBA00023136"/>
    </source>
</evidence>
<keyword evidence="6 7" id="KW-0472">Membrane</keyword>
<dbReference type="GO" id="GO:0009306">
    <property type="term" value="P:protein secretion"/>
    <property type="evidence" value="ECO:0007669"/>
    <property type="project" value="InterPro"/>
</dbReference>
<protein>
    <submittedName>
        <fullName evidence="8">EscV/YscV/HrcV family type III secretion system export apparatus protein</fullName>
    </submittedName>
</protein>
<keyword evidence="4 7" id="KW-0812">Transmembrane</keyword>
<dbReference type="InterPro" id="IPR042196">
    <property type="entry name" value="FHIPEP_4"/>
</dbReference>
<dbReference type="Gene3D" id="3.40.30.60">
    <property type="entry name" value="FHIPEP family, domain 1"/>
    <property type="match status" value="1"/>
</dbReference>
<feature type="transmembrane region" description="Helical" evidence="7">
    <location>
        <begin position="271"/>
        <end position="286"/>
    </location>
</feature>
<dbReference type="GO" id="GO:0044780">
    <property type="term" value="P:bacterial-type flagellum assembly"/>
    <property type="evidence" value="ECO:0007669"/>
    <property type="project" value="TreeGrafter"/>
</dbReference>
<dbReference type="InterPro" id="IPR001712">
    <property type="entry name" value="T3SS_FHIPEP"/>
</dbReference>